<comment type="caution">
    <text evidence="2">The sequence shown here is derived from an EMBL/GenBank/DDBJ whole genome shotgun (WGS) entry which is preliminary data.</text>
</comment>
<dbReference type="EMBL" id="BAAAUD010000023">
    <property type="protein sequence ID" value="GAA2938606.1"/>
    <property type="molecule type" value="Genomic_DNA"/>
</dbReference>
<keyword evidence="3" id="KW-1185">Reference proteome</keyword>
<evidence type="ECO:0000256" key="1">
    <source>
        <dbReference type="SAM" id="MobiDB-lite"/>
    </source>
</evidence>
<gene>
    <name evidence="2" type="ORF">GCM10010446_25000</name>
</gene>
<feature type="compositionally biased region" description="Basic residues" evidence="1">
    <location>
        <begin position="1"/>
        <end position="10"/>
    </location>
</feature>
<feature type="compositionally biased region" description="Basic and acidic residues" evidence="1">
    <location>
        <begin position="11"/>
        <end position="20"/>
    </location>
</feature>
<name>A0ABP6JQ50_9ACTN</name>
<evidence type="ECO:0000313" key="2">
    <source>
        <dbReference type="EMBL" id="GAA2938606.1"/>
    </source>
</evidence>
<protein>
    <submittedName>
        <fullName evidence="2">Uncharacterized protein</fullName>
    </submittedName>
</protein>
<accession>A0ABP6JQ50</accession>
<sequence>MSGSPRRKGGLGKDPERAEIRAAQPMAIDKDWGLPVAAGLAAAPPPPRRPGRHRRSGVLPGRKELRGC</sequence>
<reference evidence="3" key="1">
    <citation type="journal article" date="2019" name="Int. J. Syst. Evol. Microbiol.">
        <title>The Global Catalogue of Microorganisms (GCM) 10K type strain sequencing project: providing services to taxonomists for standard genome sequencing and annotation.</title>
        <authorList>
            <consortium name="The Broad Institute Genomics Platform"/>
            <consortium name="The Broad Institute Genome Sequencing Center for Infectious Disease"/>
            <person name="Wu L."/>
            <person name="Ma J."/>
        </authorList>
    </citation>
    <scope>NUCLEOTIDE SEQUENCE [LARGE SCALE GENOMIC DNA]</scope>
    <source>
        <strain evidence="3">JCM 9088</strain>
    </source>
</reference>
<dbReference type="Proteomes" id="UP001500403">
    <property type="component" value="Unassembled WGS sequence"/>
</dbReference>
<organism evidence="2 3">
    <name type="scientific">Streptomyces enissocaesilis</name>
    <dbReference type="NCBI Taxonomy" id="332589"/>
    <lineage>
        <taxon>Bacteria</taxon>
        <taxon>Bacillati</taxon>
        <taxon>Actinomycetota</taxon>
        <taxon>Actinomycetes</taxon>
        <taxon>Kitasatosporales</taxon>
        <taxon>Streptomycetaceae</taxon>
        <taxon>Streptomyces</taxon>
        <taxon>Streptomyces rochei group</taxon>
    </lineage>
</organism>
<proteinExistence type="predicted"/>
<feature type="region of interest" description="Disordered" evidence="1">
    <location>
        <begin position="1"/>
        <end position="20"/>
    </location>
</feature>
<feature type="region of interest" description="Disordered" evidence="1">
    <location>
        <begin position="38"/>
        <end position="68"/>
    </location>
</feature>
<evidence type="ECO:0000313" key="3">
    <source>
        <dbReference type="Proteomes" id="UP001500403"/>
    </source>
</evidence>